<keyword evidence="1" id="KW-0472">Membrane</keyword>
<keyword evidence="1" id="KW-1133">Transmembrane helix</keyword>
<reference evidence="2" key="2">
    <citation type="submission" date="2021-04" db="EMBL/GenBank/DDBJ databases">
        <authorList>
            <person name="Gilroy R."/>
        </authorList>
    </citation>
    <scope>NUCLEOTIDE SEQUENCE</scope>
    <source>
        <strain evidence="2">ChiSxjej3B15-24422</strain>
    </source>
</reference>
<organism evidence="2 3">
    <name type="scientific">Candidatus Eisenbergiella pullistercoris</name>
    <dbReference type="NCBI Taxonomy" id="2838555"/>
    <lineage>
        <taxon>Bacteria</taxon>
        <taxon>Bacillati</taxon>
        <taxon>Bacillota</taxon>
        <taxon>Clostridia</taxon>
        <taxon>Lachnospirales</taxon>
        <taxon>Lachnospiraceae</taxon>
        <taxon>Eisenbergiella</taxon>
    </lineage>
</organism>
<dbReference type="Proteomes" id="UP000824007">
    <property type="component" value="Unassembled WGS sequence"/>
</dbReference>
<dbReference type="EMBL" id="DXDD01000129">
    <property type="protein sequence ID" value="HIY61086.1"/>
    <property type="molecule type" value="Genomic_DNA"/>
</dbReference>
<sequence length="55" mass="6121">MRDLKEAFDSALEHGETQQQVIRRLGTPKEFADSAAAVIAVLLVIRAIRTGRRKS</sequence>
<accession>A0A9D1YRT7</accession>
<keyword evidence="1" id="KW-0812">Transmembrane</keyword>
<evidence type="ECO:0000313" key="3">
    <source>
        <dbReference type="Proteomes" id="UP000824007"/>
    </source>
</evidence>
<proteinExistence type="predicted"/>
<reference evidence="2" key="1">
    <citation type="journal article" date="2021" name="PeerJ">
        <title>Extensive microbial diversity within the chicken gut microbiome revealed by metagenomics and culture.</title>
        <authorList>
            <person name="Gilroy R."/>
            <person name="Ravi A."/>
            <person name="Getino M."/>
            <person name="Pursley I."/>
            <person name="Horton D.L."/>
            <person name="Alikhan N.F."/>
            <person name="Baker D."/>
            <person name="Gharbi K."/>
            <person name="Hall N."/>
            <person name="Watson M."/>
            <person name="Adriaenssens E.M."/>
            <person name="Foster-Nyarko E."/>
            <person name="Jarju S."/>
            <person name="Secka A."/>
            <person name="Antonio M."/>
            <person name="Oren A."/>
            <person name="Chaudhuri R.R."/>
            <person name="La Ragione R."/>
            <person name="Hildebrand F."/>
            <person name="Pallen M.J."/>
        </authorList>
    </citation>
    <scope>NUCLEOTIDE SEQUENCE</scope>
    <source>
        <strain evidence="2">ChiSxjej3B15-24422</strain>
    </source>
</reference>
<name>A0A9D1YRT7_9FIRM</name>
<protein>
    <submittedName>
        <fullName evidence="2">Uncharacterized protein</fullName>
    </submittedName>
</protein>
<feature type="transmembrane region" description="Helical" evidence="1">
    <location>
        <begin position="31"/>
        <end position="48"/>
    </location>
</feature>
<comment type="caution">
    <text evidence="2">The sequence shown here is derived from an EMBL/GenBank/DDBJ whole genome shotgun (WGS) entry which is preliminary data.</text>
</comment>
<gene>
    <name evidence="2" type="ORF">H9831_10490</name>
</gene>
<evidence type="ECO:0000256" key="1">
    <source>
        <dbReference type="SAM" id="Phobius"/>
    </source>
</evidence>
<dbReference type="AlphaFoldDB" id="A0A9D1YRT7"/>
<evidence type="ECO:0000313" key="2">
    <source>
        <dbReference type="EMBL" id="HIY61086.1"/>
    </source>
</evidence>